<reference evidence="2 3" key="1">
    <citation type="submission" date="2018-08" db="EMBL/GenBank/DDBJ databases">
        <title>Salinimonas sediminis sp. nov., a piezophilic bacterium isolated from a deep-sea sediment sample from the New Britain Trench.</title>
        <authorList>
            <person name="Cao J."/>
        </authorList>
    </citation>
    <scope>NUCLEOTIDE SEQUENCE [LARGE SCALE GENOMIC DNA]</scope>
    <source>
        <strain evidence="2 3">N102</strain>
    </source>
</reference>
<name>A0A346NJI2_9ALTE</name>
<organism evidence="2 3">
    <name type="scientific">Salinimonas sediminis</name>
    <dbReference type="NCBI Taxonomy" id="2303538"/>
    <lineage>
        <taxon>Bacteria</taxon>
        <taxon>Pseudomonadati</taxon>
        <taxon>Pseudomonadota</taxon>
        <taxon>Gammaproteobacteria</taxon>
        <taxon>Alteromonadales</taxon>
        <taxon>Alteromonadaceae</taxon>
        <taxon>Alteromonas/Salinimonas group</taxon>
        <taxon>Salinimonas</taxon>
    </lineage>
</organism>
<keyword evidence="3" id="KW-1185">Reference proteome</keyword>
<evidence type="ECO:0000256" key="1">
    <source>
        <dbReference type="SAM" id="Coils"/>
    </source>
</evidence>
<sequence>MNLTAIAIVAIVAASIVEIIKAIGRISQKKAASNNNLDEHRQQIEQLKERVEVLEKIVTDQNYDLKKQFRDLENDKVA</sequence>
<feature type="coiled-coil region" evidence="1">
    <location>
        <begin position="30"/>
        <end position="64"/>
    </location>
</feature>
<evidence type="ECO:0008006" key="4">
    <source>
        <dbReference type="Google" id="ProtNLM"/>
    </source>
</evidence>
<proteinExistence type="predicted"/>
<keyword evidence="1" id="KW-0175">Coiled coil</keyword>
<dbReference type="OrthoDB" id="5772882at2"/>
<dbReference type="Proteomes" id="UP000262073">
    <property type="component" value="Chromosome"/>
</dbReference>
<dbReference type="AlphaFoldDB" id="A0A346NJI2"/>
<dbReference type="KEGG" id="salm:D0Y50_04450"/>
<dbReference type="EMBL" id="CP031769">
    <property type="protein sequence ID" value="AXR05689.1"/>
    <property type="molecule type" value="Genomic_DNA"/>
</dbReference>
<evidence type="ECO:0000313" key="2">
    <source>
        <dbReference type="EMBL" id="AXR05689.1"/>
    </source>
</evidence>
<gene>
    <name evidence="2" type="ORF">D0Y50_04450</name>
</gene>
<dbReference type="RefSeq" id="WP_108567905.1">
    <property type="nucleotide sequence ID" value="NZ_CP031769.1"/>
</dbReference>
<accession>A0A346NJI2</accession>
<protein>
    <recommendedName>
        <fullName evidence="4">Phage shock protein B</fullName>
    </recommendedName>
</protein>
<evidence type="ECO:0000313" key="3">
    <source>
        <dbReference type="Proteomes" id="UP000262073"/>
    </source>
</evidence>